<accession>A0A0K2G9C1</accession>
<feature type="domain" description="DUF5666" evidence="1">
    <location>
        <begin position="107"/>
        <end position="165"/>
    </location>
</feature>
<dbReference type="EMBL" id="CP011801">
    <property type="protein sequence ID" value="ALA57449.1"/>
    <property type="molecule type" value="Genomic_DNA"/>
</dbReference>
<evidence type="ECO:0000313" key="3">
    <source>
        <dbReference type="Proteomes" id="UP000069205"/>
    </source>
</evidence>
<evidence type="ECO:0000259" key="1">
    <source>
        <dbReference type="Pfam" id="PF18914"/>
    </source>
</evidence>
<reference evidence="2 3" key="1">
    <citation type="journal article" date="2015" name="Proc. Natl. Acad. Sci. U.S.A.">
        <title>Expanded metabolic versatility of ubiquitous nitrite-oxidizing bacteria from the genus Nitrospira.</title>
        <authorList>
            <person name="Koch H."/>
            <person name="Lucker S."/>
            <person name="Albertsen M."/>
            <person name="Kitzinger K."/>
            <person name="Herbold C."/>
            <person name="Spieck E."/>
            <person name="Nielsen P.H."/>
            <person name="Wagner M."/>
            <person name="Daims H."/>
        </authorList>
    </citation>
    <scope>NUCLEOTIDE SEQUENCE [LARGE SCALE GENOMIC DNA]</scope>
    <source>
        <strain evidence="2 3">NSP M-1</strain>
    </source>
</reference>
<feature type="domain" description="DUF5666" evidence="1">
    <location>
        <begin position="43"/>
        <end position="100"/>
    </location>
</feature>
<name>A0A0K2G9C1_NITMO</name>
<dbReference type="OrthoDB" id="8906854at2"/>
<dbReference type="PROSITE" id="PS51257">
    <property type="entry name" value="PROKAR_LIPOPROTEIN"/>
    <property type="match status" value="1"/>
</dbReference>
<feature type="domain" description="DUF5666" evidence="1">
    <location>
        <begin position="251"/>
        <end position="309"/>
    </location>
</feature>
<dbReference type="STRING" id="42253.NITMOv2_1017"/>
<evidence type="ECO:0000313" key="2">
    <source>
        <dbReference type="EMBL" id="ALA57449.1"/>
    </source>
</evidence>
<feature type="domain" description="DUF5666" evidence="1">
    <location>
        <begin position="213"/>
        <end position="236"/>
    </location>
</feature>
<feature type="domain" description="DUF5666" evidence="1">
    <location>
        <begin position="397"/>
        <end position="457"/>
    </location>
</feature>
<dbReference type="InterPro" id="IPR043724">
    <property type="entry name" value="DUF5666"/>
</dbReference>
<organism evidence="2 3">
    <name type="scientific">Nitrospira moscoviensis</name>
    <dbReference type="NCBI Taxonomy" id="42253"/>
    <lineage>
        <taxon>Bacteria</taxon>
        <taxon>Pseudomonadati</taxon>
        <taxon>Nitrospirota</taxon>
        <taxon>Nitrospiria</taxon>
        <taxon>Nitrospirales</taxon>
        <taxon>Nitrospiraceae</taxon>
        <taxon>Nitrospira</taxon>
    </lineage>
</organism>
<dbReference type="RefSeq" id="WP_145976171.1">
    <property type="nucleotide sequence ID" value="NZ_CP011801.1"/>
</dbReference>
<dbReference type="PATRIC" id="fig|42253.5.peg.1000"/>
<feature type="domain" description="DUF5666" evidence="1">
    <location>
        <begin position="317"/>
        <end position="386"/>
    </location>
</feature>
<dbReference type="Pfam" id="PF18914">
    <property type="entry name" value="DUF5666"/>
    <property type="match status" value="6"/>
</dbReference>
<proteinExistence type="predicted"/>
<protein>
    <recommendedName>
        <fullName evidence="1">DUF5666 domain-containing protein</fullName>
    </recommendedName>
</protein>
<dbReference type="Proteomes" id="UP000069205">
    <property type="component" value="Chromosome"/>
</dbReference>
<dbReference type="AlphaFoldDB" id="A0A0K2G9C1"/>
<gene>
    <name evidence="2" type="ORF">NITMOv2_1017</name>
</gene>
<dbReference type="KEGG" id="nmv:NITMOv2_1017"/>
<sequence length="468" mass="48028">MRPSSLFVSVMGVLGLVGLLSGCGGGESPTAGGSATGTAAASGTITGFGSVFVNGKKFETSGASFIVDGEAGRGQGDLKLGMTVTVTGSFSGGQRFANSVHQKDAVEGVVQSVAADGLSLVVMGQTVLIDSTTIFDNNVASAVGDTVEVNGHIRPGGVIQATFIEKKAAQGTSEVRGFVHNHNDGTKTFQIGALIINYATALINDMPNPAGDAWNGLLVEVKGTLSQGTLVASKVEPENPGVRQADEFEVEGFVTQVLGTGDFFIGGTHVQTTSGTEFRGGTIDEIVVGTKLSAEGRLANGILTAKHVKFHESTRLEGNVATIDLAAKTFTIAGLPGVTVTVNSQTEFKANGGTAITGLGDLAVGNHVRVRGRASGTTSIIATRVERRQADDDVVLQGPVQVLAGPNITILGVTVDTSGIDEFDGVNDAPISRTAFFNAVKVGAVVKVKGRLNGGVVTWREAELEDEE</sequence>
<keyword evidence="3" id="KW-1185">Reference proteome</keyword>